<dbReference type="GeneTree" id="ENSGT00800000124150"/>
<dbReference type="GO" id="GO:0060271">
    <property type="term" value="P:cilium assembly"/>
    <property type="evidence" value="ECO:0007669"/>
    <property type="project" value="TreeGrafter"/>
</dbReference>
<reference evidence="2" key="2">
    <citation type="submission" date="2025-08" db="UniProtKB">
        <authorList>
            <consortium name="Ensembl"/>
        </authorList>
    </citation>
    <scope>IDENTIFICATION</scope>
</reference>
<evidence type="ECO:0000256" key="1">
    <source>
        <dbReference type="SAM" id="MobiDB-lite"/>
    </source>
</evidence>
<organism evidence="2 3">
    <name type="scientific">Scleropages formosus</name>
    <name type="common">Asian bonytongue</name>
    <name type="synonym">Osteoglossum formosum</name>
    <dbReference type="NCBI Taxonomy" id="113540"/>
    <lineage>
        <taxon>Eukaryota</taxon>
        <taxon>Metazoa</taxon>
        <taxon>Chordata</taxon>
        <taxon>Craniata</taxon>
        <taxon>Vertebrata</taxon>
        <taxon>Euteleostomi</taxon>
        <taxon>Actinopterygii</taxon>
        <taxon>Neopterygii</taxon>
        <taxon>Teleostei</taxon>
        <taxon>Osteoglossocephala</taxon>
        <taxon>Osteoglossomorpha</taxon>
        <taxon>Osteoglossiformes</taxon>
        <taxon>Osteoglossidae</taxon>
        <taxon>Scleropages</taxon>
    </lineage>
</organism>
<accession>A0A8C9SHU4</accession>
<evidence type="ECO:0008006" key="4">
    <source>
        <dbReference type="Google" id="ProtNLM"/>
    </source>
</evidence>
<feature type="region of interest" description="Disordered" evidence="1">
    <location>
        <begin position="361"/>
        <end position="385"/>
    </location>
</feature>
<evidence type="ECO:0000313" key="2">
    <source>
        <dbReference type="Ensembl" id="ENSSFOP00015032118.2"/>
    </source>
</evidence>
<name>A0A8C9SHU4_SCLFO</name>
<dbReference type="PANTHER" id="PTHR14492:SF4">
    <property type="entry name" value="CILIOGENESIS AND PLANAR POLARITY EFFECTOR 1"/>
    <property type="match status" value="1"/>
</dbReference>
<dbReference type="GO" id="GO:0035869">
    <property type="term" value="C:ciliary transition zone"/>
    <property type="evidence" value="ECO:0007669"/>
    <property type="project" value="TreeGrafter"/>
</dbReference>
<reference evidence="2 3" key="1">
    <citation type="submission" date="2019-04" db="EMBL/GenBank/DDBJ databases">
        <authorList>
            <consortium name="Wellcome Sanger Institute Data Sharing"/>
        </authorList>
    </citation>
    <scope>NUCLEOTIDE SEQUENCE [LARGE SCALE GENOMIC DNA]</scope>
</reference>
<dbReference type="InterPro" id="IPR028236">
    <property type="entry name" value="CPLANE1"/>
</dbReference>
<feature type="region of interest" description="Disordered" evidence="1">
    <location>
        <begin position="1462"/>
        <end position="1485"/>
    </location>
</feature>
<dbReference type="Proteomes" id="UP000694397">
    <property type="component" value="Chromosome 6"/>
</dbReference>
<feature type="region of interest" description="Disordered" evidence="1">
    <location>
        <begin position="1332"/>
        <end position="1358"/>
    </location>
</feature>
<proteinExistence type="predicted"/>
<dbReference type="OrthoDB" id="5974632at2759"/>
<feature type="compositionally biased region" description="Polar residues" evidence="1">
    <location>
        <begin position="1791"/>
        <end position="1806"/>
    </location>
</feature>
<dbReference type="PANTHER" id="PTHR14492">
    <property type="entry name" value="JBTS17"/>
    <property type="match status" value="1"/>
</dbReference>
<evidence type="ECO:0000313" key="3">
    <source>
        <dbReference type="Proteomes" id="UP000694397"/>
    </source>
</evidence>
<keyword evidence="3" id="KW-1185">Reference proteome</keyword>
<dbReference type="Ensembl" id="ENSSFOT00015032476.2">
    <property type="protein sequence ID" value="ENSSFOP00015032118.2"/>
    <property type="gene ID" value="ENSSFOG00015020522.2"/>
</dbReference>
<feature type="compositionally biased region" description="Polar residues" evidence="1">
    <location>
        <begin position="1868"/>
        <end position="1887"/>
    </location>
</feature>
<feature type="compositionally biased region" description="Basic and acidic residues" evidence="1">
    <location>
        <begin position="1676"/>
        <end position="1697"/>
    </location>
</feature>
<feature type="region of interest" description="Disordered" evidence="1">
    <location>
        <begin position="80"/>
        <end position="107"/>
    </location>
</feature>
<sequence length="1982" mass="218864">MSAECVRPGGGARGLLPLCVRLRFGASAERHPAQDLLGGGFRAAPQCDGLQRALGHPAVPPVQPFTSLLPREVQGRPRGCAVPGRPGAGCGPQPEGPQGRTEANRSYERRRHTGLLIDSTVLARVILKKSLSVSGVLVIPFPVPVQSTQVLFVSTQNLVSVPSSLGGCGSRNLAIPPKYVRSYWVGDMSWSPGGLFLACVLKRGSLLLLARLGGLLTLSTSGCSVEFGPAHFLPLHPLVTYRPPVPQDSSLSSSCASARDLLRQRYSTTWHPRLPCLIVSDGYTATVLQLPRQPCPASLISAFLLDVAEALERIRSGITGSQGSRQVESVSTLKLLSSLQTVQQGNTSSPSLPHILLESQDTQERWTQGAGEEDSDDEGSQFPGPRVEAEGRLEFASMFDTLHAQPNRCQDPEEEQPEDPTLLAQLDRAQKNLLTAWALGVSLGGAVQQRARLLKHAVHCAVRYATLLIICPLSASSGLKGGQKPYASRVLHLFGTLLSLLEWDKPHVGGASCLGVAVELTRQVVRLLLSPLCGCAEPFSRSLSTALQALRMASRSLDDTYWLSQRNWYTPSDPRGVPVRSVPVSDDFSASLLHEGFSQNAEFASLRPSDRLVSVWQEVYQTALQYQAELRSQKNHSDFETEQGFVADVLSQAQCALQRSGARLDVGPVLHGVTGEQRFLYGLYAESAQEWAAELSPQQEKAGPRTRFLQTRYCLALLYGLLFQYRLREAQGFCDCLAKQLLCIAGLEVEDRVQTSATGGEGLAGQKMLAQMTREAIYPVLQSMGRFMASYFTNQPLVILPPHNVTVLPPLHLPPAPGQRLLVLSRHSVTEALRRQQLSELWTVGYALDLLLLVGLVPEAAWFARNLGDWKTAAALGLAYTSFCRDHVFLTGMKWKELHLPSDLQPDHIFQDRLESLLQSNTHDCMDEEDEVLLYSLVQDLFRASAMAQLDVLSRPLRQLLDCAKGLASHLTGLVPHGVYLPAPPLYCPQPAMDTRGHLENAALSSEQVSRQKVSRALQRALLLLRAARCSRPAAHWYITKLRRCRKLLKKIRLKGPHPMVKSFPDGLMKFFSRNGFFTPRPHGDGLKDSATIQAITCFRELCGLCWMLHVRDQLSVCCRKYQAARNDGGESQVVSCCEEALRWACRLLPFSHFLNAQEVLQDVVLSLVSALPPCPMVAQVLAQAFPEEEESVRVPLREKYNSLLQRLNQCHLPISEQGIADGESKIIRVLIQEELHWRRQEQRFVAKHLAPLQLHLWEREVEEEEGHVVLNRLSPGTSLSCSTLTDCGSSLMYSDADTADTTFDHLCPDHQGKSMHSMTPVAAEPDKLDRVTEGHGKLGPGARRQGKGTEPTAETPDSLALPFVGTWEFELDDEEYLIFLELFLSYILEKDCMEDDSDLPLLSSFTLELHEKELHSLAYEVMTTFRQRWDHNRLALRKGSDAPVVFRPGHYYELISDFPDAPSSPVRSHSQTQSGGGGRSVHHFPGLHGGRTQGLFGCQRQATQVVPPPIQDEQSIYEGCHSQNSMQWGSESVQWLFRTHPDVHALDLCQDLDPQLEAEFQGLSQLLEWMLRWSDRKVLITHPFRKKEITAVGTTDKVFIRAKTSTPAVLTALKLMACRYSATIMVEDRQCTHFKVPVMDSAVASVLLPESKWRPERESSVDTGYPASTATPLHQPDEDTERSGSSHISVMEKGDSKVDLDGEQYASNQYNHDVVTPNFVKAEKFERLLEKEVLELHIEHTEQEAALGGGLMLCDDSNSSSTVSSSSSSTSIPNPNISINISLARPPSPQDQTLSLSDLHSQTPGSMKAAWAEESETPGLSSRPCRASADTKTSRLTAIEHPPAPEPILSPKPQSLLTAGPQPGNPVEQSYSSVSQQGRASDTQPPVAQLDPARQLLQDELFRLVQVNIVTALHKGTFLVIISSSFKRKKNVVVLLLWCILVFHVHINKKNFCLFSVTADQLYGPHADCWHLLCQNASCPA</sequence>
<feature type="compositionally biased region" description="Low complexity" evidence="1">
    <location>
        <begin position="1758"/>
        <end position="1783"/>
    </location>
</feature>
<feature type="region of interest" description="Disordered" evidence="1">
    <location>
        <begin position="1758"/>
        <end position="1887"/>
    </location>
</feature>
<feature type="region of interest" description="Disordered" evidence="1">
    <location>
        <begin position="1655"/>
        <end position="1697"/>
    </location>
</feature>
<reference evidence="2" key="3">
    <citation type="submission" date="2025-09" db="UniProtKB">
        <authorList>
            <consortium name="Ensembl"/>
        </authorList>
    </citation>
    <scope>IDENTIFICATION</scope>
</reference>
<protein>
    <recommendedName>
        <fullName evidence="4">Protein JBTS17-like</fullName>
    </recommendedName>
</protein>